<dbReference type="EMBL" id="RNRV01000015">
    <property type="protein sequence ID" value="MHO04812.1"/>
    <property type="molecule type" value="Genomic_DNA"/>
</dbReference>
<accession>A0A3L0VYD6</accession>
<dbReference type="InterPro" id="IPR029044">
    <property type="entry name" value="Nucleotide-diphossugar_trans"/>
</dbReference>
<dbReference type="Gene3D" id="3.90.550.10">
    <property type="entry name" value="Spore Coat Polysaccharide Biosynthesis Protein SpsA, Chain A"/>
    <property type="match status" value="1"/>
</dbReference>
<evidence type="ECO:0000259" key="1">
    <source>
        <dbReference type="Pfam" id="PF00535"/>
    </source>
</evidence>
<dbReference type="Pfam" id="PF00535">
    <property type="entry name" value="Glycos_transf_2"/>
    <property type="match status" value="1"/>
</dbReference>
<keyword evidence="2" id="KW-0808">Transferase</keyword>
<gene>
    <name evidence="2" type="ORF">D9F05_10565</name>
</gene>
<dbReference type="AlphaFoldDB" id="A0A3L0VYD6"/>
<sequence>MLNKKIAVLFAAYNGERWIEEQLNSILCQKDVLVDIYISVDKSTDNTLDICKKYALENRNVNVLPYGESFGGAGKNFYRLVKDCEFSSFDYIAFSDQDDIWHKDKLLNAIEKLQLYDCYSSNVTAFWEDGREALIDKAQPQQSWDYLFEAAGPGCTYVVKRELGLVFQEWLRRHHEVIASKVSLHDWLIYAFARHNGYSWYIDPNPGMRYRQHQNNQVGTNNNLAAAKKRLRLINDKWYRHQVINIATILGLEDSSVVKTGLINGYVGNLYLLININKLRRRVRDKLALAVVLLLNIF</sequence>
<feature type="domain" description="Glycosyltransferase 2-like" evidence="1">
    <location>
        <begin position="9"/>
        <end position="118"/>
    </location>
</feature>
<dbReference type="InterPro" id="IPR001173">
    <property type="entry name" value="Glyco_trans_2-like"/>
</dbReference>
<dbReference type="SUPFAM" id="SSF53448">
    <property type="entry name" value="Nucleotide-diphospho-sugar transferases"/>
    <property type="match status" value="1"/>
</dbReference>
<dbReference type="GO" id="GO:0016758">
    <property type="term" value="F:hexosyltransferase activity"/>
    <property type="evidence" value="ECO:0007669"/>
    <property type="project" value="UniProtKB-ARBA"/>
</dbReference>
<proteinExistence type="predicted"/>
<dbReference type="PANTHER" id="PTHR22916">
    <property type="entry name" value="GLYCOSYLTRANSFERASE"/>
    <property type="match status" value="1"/>
</dbReference>
<name>A0A3L0VYD6_ECOLX</name>
<reference evidence="2" key="1">
    <citation type="submission" date="2018-10" db="EMBL/GenBank/DDBJ databases">
        <authorList>
            <consortium name="NARMS: The National Antimicrobial Resistance Monitoring System"/>
        </authorList>
    </citation>
    <scope>NUCLEOTIDE SEQUENCE [LARGE SCALE GENOMIC DNA]</scope>
    <source>
        <strain evidence="2">CVM N17EC0388</strain>
    </source>
</reference>
<dbReference type="PANTHER" id="PTHR22916:SF3">
    <property type="entry name" value="UDP-GLCNAC:BETAGAL BETA-1,3-N-ACETYLGLUCOSAMINYLTRANSFERASE-LIKE PROTEIN 1"/>
    <property type="match status" value="1"/>
</dbReference>
<comment type="caution">
    <text evidence="2">The sequence shown here is derived from an EMBL/GenBank/DDBJ whole genome shotgun (WGS) entry which is preliminary data.</text>
</comment>
<evidence type="ECO:0000313" key="2">
    <source>
        <dbReference type="EMBL" id="MHO04812.1"/>
    </source>
</evidence>
<organism evidence="2">
    <name type="scientific">Escherichia coli</name>
    <dbReference type="NCBI Taxonomy" id="562"/>
    <lineage>
        <taxon>Bacteria</taxon>
        <taxon>Pseudomonadati</taxon>
        <taxon>Pseudomonadota</taxon>
        <taxon>Gammaproteobacteria</taxon>
        <taxon>Enterobacterales</taxon>
        <taxon>Enterobacteriaceae</taxon>
        <taxon>Escherichia</taxon>
    </lineage>
</organism>
<protein>
    <submittedName>
        <fullName evidence="2">Glycosyltransferase</fullName>
    </submittedName>
</protein>